<evidence type="ECO:0000313" key="2">
    <source>
        <dbReference type="EMBL" id="MBU2666622.1"/>
    </source>
</evidence>
<reference evidence="2 3" key="1">
    <citation type="submission" date="2021-06" db="EMBL/GenBank/DDBJ databases">
        <title>Actinoplanes lichenicola sp. nov., and Actinoplanes ovalisporus sp. nov., isolated from lichen in Thailand.</title>
        <authorList>
            <person name="Saeng-In P."/>
            <person name="Kanchanasin P."/>
            <person name="Yuki M."/>
            <person name="Kudo T."/>
            <person name="Ohkuma M."/>
            <person name="Phongsopitanun W."/>
            <person name="Tanasupawat S."/>
        </authorList>
    </citation>
    <scope>NUCLEOTIDE SEQUENCE [LARGE SCALE GENOMIC DNA]</scope>
    <source>
        <strain evidence="2 3">NBRC 110975</strain>
    </source>
</reference>
<sequence>MTIFGDVVVLLPVVGGLAGAVPFVRGLEAGVEALAGLGVLGGLVEHGDADDLPHEGDQVEAPVDLTRDLGVRARGFELHRQAAIGADQRAAGMVVALQNSLDQRVEAIVGAGLGDPRRQIEHHRQLGGVHPLELVGAVPLVGHLAQLGRPDDQVGLHGSRHEQAVGVALEGAGLAVREADDPSAEGAVQVLGQCLVVAQLVRIGDPQHPVGEMFGLGRDGVLVPVDVVPDRHPQPEVRHPEIDGDILVADLRRVIGHGDGRGAGERLGRRDVHRRRQGPYADRQLIGRRRRDRRHRRLTRRRRHGHRGGCHAVGLERDRLGVVLQQRAPTRRDQQRHEHSGHDPAATHGTNQPRPRALPHPTDVGLPGVGAVK</sequence>
<dbReference type="Proteomes" id="UP001519654">
    <property type="component" value="Unassembled WGS sequence"/>
</dbReference>
<name>A0ABS5YT38_9ACTN</name>
<feature type="compositionally biased region" description="Basic residues" evidence="1">
    <location>
        <begin position="286"/>
        <end position="309"/>
    </location>
</feature>
<gene>
    <name evidence="2" type="ORF">KOI35_24235</name>
</gene>
<organism evidence="2 3">
    <name type="scientific">Paractinoplanes bogorensis</name>
    <dbReference type="NCBI Taxonomy" id="1610840"/>
    <lineage>
        <taxon>Bacteria</taxon>
        <taxon>Bacillati</taxon>
        <taxon>Actinomycetota</taxon>
        <taxon>Actinomycetes</taxon>
        <taxon>Micromonosporales</taxon>
        <taxon>Micromonosporaceae</taxon>
        <taxon>Paractinoplanes</taxon>
    </lineage>
</organism>
<protein>
    <submittedName>
        <fullName evidence="2">Uncharacterized protein</fullName>
    </submittedName>
</protein>
<feature type="compositionally biased region" description="Basic and acidic residues" evidence="1">
    <location>
        <begin position="330"/>
        <end position="342"/>
    </location>
</feature>
<feature type="compositionally biased region" description="Basic and acidic residues" evidence="1">
    <location>
        <begin position="258"/>
        <end position="270"/>
    </location>
</feature>
<accession>A0ABS5YT38</accession>
<dbReference type="RefSeq" id="WP_215790326.1">
    <property type="nucleotide sequence ID" value="NZ_JAHKKG010000007.1"/>
</dbReference>
<comment type="caution">
    <text evidence="2">The sequence shown here is derived from an EMBL/GenBank/DDBJ whole genome shotgun (WGS) entry which is preliminary data.</text>
</comment>
<feature type="region of interest" description="Disordered" evidence="1">
    <location>
        <begin position="258"/>
        <end position="373"/>
    </location>
</feature>
<evidence type="ECO:0000256" key="1">
    <source>
        <dbReference type="SAM" id="MobiDB-lite"/>
    </source>
</evidence>
<proteinExistence type="predicted"/>
<dbReference type="EMBL" id="JAHKKG010000007">
    <property type="protein sequence ID" value="MBU2666622.1"/>
    <property type="molecule type" value="Genomic_DNA"/>
</dbReference>
<keyword evidence="3" id="KW-1185">Reference proteome</keyword>
<evidence type="ECO:0000313" key="3">
    <source>
        <dbReference type="Proteomes" id="UP001519654"/>
    </source>
</evidence>